<dbReference type="OrthoDB" id="9808814at2"/>
<gene>
    <name evidence="5" type="ORF">CF651_00325</name>
</gene>
<dbReference type="Pfam" id="PF00106">
    <property type="entry name" value="adh_short"/>
    <property type="match status" value="1"/>
</dbReference>
<keyword evidence="6" id="KW-1185">Reference proteome</keyword>
<dbReference type="AlphaFoldDB" id="A0A229UY32"/>
<reference evidence="5 6" key="1">
    <citation type="submission" date="2017-07" db="EMBL/GenBank/DDBJ databases">
        <title>Genome sequencing and assembly of Paenibacillus rigui.</title>
        <authorList>
            <person name="Mayilraj S."/>
        </authorList>
    </citation>
    <scope>NUCLEOTIDE SEQUENCE [LARGE SCALE GENOMIC DNA]</scope>
    <source>
        <strain evidence="5 6">JCM 16352</strain>
    </source>
</reference>
<comment type="caution">
    <text evidence="5">The sequence shown here is derived from an EMBL/GenBank/DDBJ whole genome shotgun (WGS) entry which is preliminary data.</text>
</comment>
<dbReference type="FunFam" id="3.40.50.720:FF:000084">
    <property type="entry name" value="Short-chain dehydrogenase reductase"/>
    <property type="match status" value="1"/>
</dbReference>
<dbReference type="Gene3D" id="3.40.50.720">
    <property type="entry name" value="NAD(P)-binding Rossmann-like Domain"/>
    <property type="match status" value="1"/>
</dbReference>
<dbReference type="SUPFAM" id="SSF51735">
    <property type="entry name" value="NAD(P)-binding Rossmann-fold domains"/>
    <property type="match status" value="1"/>
</dbReference>
<proteinExistence type="inferred from homology"/>
<dbReference type="Proteomes" id="UP000215509">
    <property type="component" value="Unassembled WGS sequence"/>
</dbReference>
<dbReference type="GO" id="GO:0016020">
    <property type="term" value="C:membrane"/>
    <property type="evidence" value="ECO:0007669"/>
    <property type="project" value="TreeGrafter"/>
</dbReference>
<dbReference type="GO" id="GO:0016491">
    <property type="term" value="F:oxidoreductase activity"/>
    <property type="evidence" value="ECO:0007669"/>
    <property type="project" value="UniProtKB-KW"/>
</dbReference>
<dbReference type="PANTHER" id="PTHR44196">
    <property type="entry name" value="DEHYDROGENASE/REDUCTASE SDR FAMILY MEMBER 7B"/>
    <property type="match status" value="1"/>
</dbReference>
<dbReference type="InterPro" id="IPR057326">
    <property type="entry name" value="KR_dom"/>
</dbReference>
<dbReference type="GO" id="GO:0008206">
    <property type="term" value="P:bile acid metabolic process"/>
    <property type="evidence" value="ECO:0007669"/>
    <property type="project" value="UniProtKB-ARBA"/>
</dbReference>
<dbReference type="InterPro" id="IPR002347">
    <property type="entry name" value="SDR_fam"/>
</dbReference>
<dbReference type="PRINTS" id="PR00081">
    <property type="entry name" value="GDHRDH"/>
</dbReference>
<evidence type="ECO:0000256" key="1">
    <source>
        <dbReference type="ARBA" id="ARBA00006484"/>
    </source>
</evidence>
<evidence type="ECO:0000256" key="3">
    <source>
        <dbReference type="RuleBase" id="RU000363"/>
    </source>
</evidence>
<sequence>MHKLLVNTMLTFLNFRIKCSNCKIKEESKQSTLKRRSVLLISITSYFFRSVLDRLLPVTVWPIFSKKGTFIMEIQNKVVLITGASSGIGLATVRRFAAAGAKLALVARSADVLHHLAEELQSQGSDAIALPADVSDSKQIQQVIEETMRHFGRLDVVINNAGQTAVGTVADLNPDDFRKILELNVFGPLAAMQAAIPIMREQGGGLIINISSVVSKMHIAGIAAYAATKAALNMLSDTARGELASENIRVITVNPRSTATDFGKNALGVRQQRQGFTAPTPADTPEFVAEKILAAALHEPDEQYMD</sequence>
<dbReference type="CDD" id="cd05233">
    <property type="entry name" value="SDR_c"/>
    <property type="match status" value="1"/>
</dbReference>
<protein>
    <submittedName>
        <fullName evidence="5">Short-chain dehydrogenase</fullName>
    </submittedName>
</protein>
<comment type="similarity">
    <text evidence="1 3">Belongs to the short-chain dehydrogenases/reductases (SDR) family.</text>
</comment>
<dbReference type="InterPro" id="IPR020904">
    <property type="entry name" value="Sc_DH/Rdtase_CS"/>
</dbReference>
<dbReference type="InterPro" id="IPR036291">
    <property type="entry name" value="NAD(P)-bd_dom_sf"/>
</dbReference>
<dbReference type="PANTHER" id="PTHR44196:SF1">
    <property type="entry name" value="DEHYDROGENASE_REDUCTASE SDR FAMILY MEMBER 7B"/>
    <property type="match status" value="1"/>
</dbReference>
<dbReference type="PRINTS" id="PR00080">
    <property type="entry name" value="SDRFAMILY"/>
</dbReference>
<evidence type="ECO:0000313" key="6">
    <source>
        <dbReference type="Proteomes" id="UP000215509"/>
    </source>
</evidence>
<accession>A0A229UY32</accession>
<dbReference type="SMART" id="SM00822">
    <property type="entry name" value="PKS_KR"/>
    <property type="match status" value="1"/>
</dbReference>
<evidence type="ECO:0000259" key="4">
    <source>
        <dbReference type="SMART" id="SM00822"/>
    </source>
</evidence>
<name>A0A229UY32_9BACL</name>
<dbReference type="PROSITE" id="PS00061">
    <property type="entry name" value="ADH_SHORT"/>
    <property type="match status" value="1"/>
</dbReference>
<keyword evidence="2" id="KW-0560">Oxidoreductase</keyword>
<evidence type="ECO:0000256" key="2">
    <source>
        <dbReference type="ARBA" id="ARBA00023002"/>
    </source>
</evidence>
<dbReference type="EMBL" id="NMQW01000001">
    <property type="protein sequence ID" value="OXM88348.1"/>
    <property type="molecule type" value="Genomic_DNA"/>
</dbReference>
<feature type="domain" description="Ketoreductase" evidence="4">
    <location>
        <begin position="77"/>
        <end position="254"/>
    </location>
</feature>
<organism evidence="5 6">
    <name type="scientific">Paenibacillus rigui</name>
    <dbReference type="NCBI Taxonomy" id="554312"/>
    <lineage>
        <taxon>Bacteria</taxon>
        <taxon>Bacillati</taxon>
        <taxon>Bacillota</taxon>
        <taxon>Bacilli</taxon>
        <taxon>Bacillales</taxon>
        <taxon>Paenibacillaceae</taxon>
        <taxon>Paenibacillus</taxon>
    </lineage>
</organism>
<evidence type="ECO:0000313" key="5">
    <source>
        <dbReference type="EMBL" id="OXM88348.1"/>
    </source>
</evidence>